<dbReference type="EMBL" id="CAKOFQ010006793">
    <property type="protein sequence ID" value="CAH1971994.1"/>
    <property type="molecule type" value="Genomic_DNA"/>
</dbReference>
<evidence type="ECO:0000313" key="2">
    <source>
        <dbReference type="Proteomes" id="UP001152888"/>
    </source>
</evidence>
<reference evidence="1" key="1">
    <citation type="submission" date="2022-03" db="EMBL/GenBank/DDBJ databases">
        <authorList>
            <person name="Sayadi A."/>
        </authorList>
    </citation>
    <scope>NUCLEOTIDE SEQUENCE</scope>
</reference>
<keyword evidence="2" id="KW-1185">Reference proteome</keyword>
<accession>A0A9P0KBN8</accession>
<evidence type="ECO:0000313" key="1">
    <source>
        <dbReference type="EMBL" id="CAH1971994.1"/>
    </source>
</evidence>
<name>A0A9P0KBN8_ACAOB</name>
<organism evidence="1 2">
    <name type="scientific">Acanthoscelides obtectus</name>
    <name type="common">Bean weevil</name>
    <name type="synonym">Bruchus obtectus</name>
    <dbReference type="NCBI Taxonomy" id="200917"/>
    <lineage>
        <taxon>Eukaryota</taxon>
        <taxon>Metazoa</taxon>
        <taxon>Ecdysozoa</taxon>
        <taxon>Arthropoda</taxon>
        <taxon>Hexapoda</taxon>
        <taxon>Insecta</taxon>
        <taxon>Pterygota</taxon>
        <taxon>Neoptera</taxon>
        <taxon>Endopterygota</taxon>
        <taxon>Coleoptera</taxon>
        <taxon>Polyphaga</taxon>
        <taxon>Cucujiformia</taxon>
        <taxon>Chrysomeloidea</taxon>
        <taxon>Chrysomelidae</taxon>
        <taxon>Bruchinae</taxon>
        <taxon>Bruchini</taxon>
        <taxon>Acanthoscelides</taxon>
    </lineage>
</organism>
<protein>
    <submittedName>
        <fullName evidence="1">Uncharacterized protein</fullName>
    </submittedName>
</protein>
<dbReference type="AlphaFoldDB" id="A0A9P0KBN8"/>
<dbReference type="Proteomes" id="UP001152888">
    <property type="component" value="Unassembled WGS sequence"/>
</dbReference>
<proteinExistence type="predicted"/>
<dbReference type="OrthoDB" id="10253408at2759"/>
<gene>
    <name evidence="1" type="ORF">ACAOBT_LOCUS9742</name>
</gene>
<sequence length="42" mass="4622">MPAAFLCTVVVYSTQTPALHLLSTMVYWLWATVVMETTTTGS</sequence>
<comment type="caution">
    <text evidence="1">The sequence shown here is derived from an EMBL/GenBank/DDBJ whole genome shotgun (WGS) entry which is preliminary data.</text>
</comment>